<evidence type="ECO:0000313" key="1">
    <source>
        <dbReference type="EMBL" id="MEJ8657381.1"/>
    </source>
</evidence>
<proteinExistence type="predicted"/>
<keyword evidence="2" id="KW-1185">Reference proteome</keyword>
<protein>
    <submittedName>
        <fullName evidence="1">Alpha/beta fold hydrolase</fullName>
    </submittedName>
</protein>
<organism evidence="1 2">
    <name type="scientific">Streptomyces pratisoli</name>
    <dbReference type="NCBI Taxonomy" id="3139917"/>
    <lineage>
        <taxon>Bacteria</taxon>
        <taxon>Bacillati</taxon>
        <taxon>Actinomycetota</taxon>
        <taxon>Actinomycetes</taxon>
        <taxon>Kitasatosporales</taxon>
        <taxon>Streptomycetaceae</taxon>
        <taxon>Streptomyces</taxon>
    </lineage>
</organism>
<accession>A0ACC6QGC6</accession>
<comment type="caution">
    <text evidence="1">The sequence shown here is derived from an EMBL/GenBank/DDBJ whole genome shotgun (WGS) entry which is preliminary data.</text>
</comment>
<reference evidence="1" key="1">
    <citation type="submission" date="2024-03" db="EMBL/GenBank/DDBJ databases">
        <title>Novel Streptomyces species of biotechnological and ecological value are a feature of Machair soil.</title>
        <authorList>
            <person name="Prole J.R."/>
            <person name="Goodfellow M."/>
            <person name="Allenby N."/>
            <person name="Ward A.C."/>
        </authorList>
    </citation>
    <scope>NUCLEOTIDE SEQUENCE</scope>
    <source>
        <strain evidence="1">MS1.AVA.4</strain>
    </source>
</reference>
<evidence type="ECO:0000313" key="2">
    <source>
        <dbReference type="Proteomes" id="UP001375539"/>
    </source>
</evidence>
<dbReference type="EMBL" id="JBBKAI010000002">
    <property type="protein sequence ID" value="MEJ8657381.1"/>
    <property type="molecule type" value="Genomic_DNA"/>
</dbReference>
<sequence>MPWTLCAEPRALAPLRLVCFPHAGGWPFFFQSWSKELTDFEVHSVCYPGRAEPVAEEPVRELVPMARLIAEETAASADGRGLVLFGHSMGAIVAYETARALEARDCPVDRLIVSGARAPQLLAAGSPKVPRGEQAVIETVTELGGTDPELLRDPDFRELLLPAITADFEMLGAYVQTDRAPLECAVTALVADADPRVTVAEAAAWQESTRGPFRLRTVPGGHFYLASDPPFDAVREDCGR</sequence>
<name>A0ACC6QGC6_9ACTN</name>
<keyword evidence="1" id="KW-0378">Hydrolase</keyword>
<gene>
    <name evidence="1" type="ORF">WKI58_12745</name>
</gene>
<dbReference type="Proteomes" id="UP001375539">
    <property type="component" value="Unassembled WGS sequence"/>
</dbReference>